<comment type="similarity">
    <text evidence="6">Belongs to the class I-like SAM-binding methyltransferase superfamily. RsmB/NOP family.</text>
</comment>
<dbReference type="PRINTS" id="PR02008">
    <property type="entry name" value="RCMTFAMILY"/>
</dbReference>
<dbReference type="PANTHER" id="PTHR22807:SF30">
    <property type="entry name" value="28S RRNA (CYTOSINE(4447)-C(5))-METHYLTRANSFERASE-RELATED"/>
    <property type="match status" value="1"/>
</dbReference>
<dbReference type="Pfam" id="PF13636">
    <property type="entry name" value="Methyltranf_PUA"/>
    <property type="match status" value="1"/>
</dbReference>
<dbReference type="Gene3D" id="3.40.50.150">
    <property type="entry name" value="Vaccinia Virus protein VP39"/>
    <property type="match status" value="1"/>
</dbReference>
<name>A0A4Y8WR31_9PORP</name>
<dbReference type="InterPro" id="IPR031341">
    <property type="entry name" value="Methyltr_RsmF_N"/>
</dbReference>
<protein>
    <recommendedName>
        <fullName evidence="7">SAM-dependent MTase RsmB/NOP-type domain-containing protein</fullName>
    </recommendedName>
</protein>
<proteinExistence type="inferred from homology"/>
<dbReference type="AlphaFoldDB" id="A0A4Y8WR31"/>
<evidence type="ECO:0000256" key="3">
    <source>
        <dbReference type="ARBA" id="ARBA00022679"/>
    </source>
</evidence>
<dbReference type="InterPro" id="IPR049560">
    <property type="entry name" value="MeTrfase_RsmB-F_NOP2_cat"/>
</dbReference>
<evidence type="ECO:0000256" key="2">
    <source>
        <dbReference type="ARBA" id="ARBA00022603"/>
    </source>
</evidence>
<accession>A0A4Y8WR31</accession>
<keyword evidence="1" id="KW-0963">Cytoplasm</keyword>
<comment type="caution">
    <text evidence="8">The sequence shown here is derived from an EMBL/GenBank/DDBJ whole genome shotgun (WGS) entry which is preliminary data.</text>
</comment>
<keyword evidence="2 6" id="KW-0489">Methyltransferase</keyword>
<feature type="binding site" evidence="6">
    <location>
        <position position="173"/>
    </location>
    <ligand>
        <name>S-adenosyl-L-methionine</name>
        <dbReference type="ChEBI" id="CHEBI:59789"/>
    </ligand>
</feature>
<dbReference type="Pfam" id="PF01189">
    <property type="entry name" value="Methyltr_RsmB-F"/>
    <property type="match status" value="1"/>
</dbReference>
<keyword evidence="3 6" id="KW-0808">Transferase</keyword>
<gene>
    <name evidence="8" type="ORF">E4P47_02820</name>
</gene>
<feature type="binding site" evidence="6">
    <location>
        <begin position="105"/>
        <end position="111"/>
    </location>
    <ligand>
        <name>S-adenosyl-L-methionine</name>
        <dbReference type="ChEBI" id="CHEBI:59789"/>
    </ligand>
</feature>
<evidence type="ECO:0000256" key="4">
    <source>
        <dbReference type="ARBA" id="ARBA00022691"/>
    </source>
</evidence>
<evidence type="ECO:0000313" key="9">
    <source>
        <dbReference type="Proteomes" id="UP000297225"/>
    </source>
</evidence>
<dbReference type="STRING" id="1122973.GCA_000379925_01730"/>
<dbReference type="GO" id="GO:0003723">
    <property type="term" value="F:RNA binding"/>
    <property type="evidence" value="ECO:0007669"/>
    <property type="project" value="UniProtKB-UniRule"/>
</dbReference>
<reference evidence="8 9" key="1">
    <citation type="submission" date="2019-03" db="EMBL/GenBank/DDBJ databases">
        <title>Porphyromonas levii Isolated from the Uterus of Dairy Cows.</title>
        <authorList>
            <person name="Francis A.M."/>
        </authorList>
    </citation>
    <scope>NUCLEOTIDE SEQUENCE [LARGE SCALE GENOMIC DNA]</scope>
    <source>
        <strain evidence="8 9">AF5678</strain>
    </source>
</reference>
<evidence type="ECO:0000256" key="6">
    <source>
        <dbReference type="PROSITE-ProRule" id="PRU01023"/>
    </source>
</evidence>
<dbReference type="Pfam" id="PF17125">
    <property type="entry name" value="Methyltr_RsmF_N"/>
    <property type="match status" value="1"/>
</dbReference>
<dbReference type="OrthoDB" id="9810297at2"/>
<dbReference type="GO" id="GO:0008173">
    <property type="term" value="F:RNA methyltransferase activity"/>
    <property type="evidence" value="ECO:0007669"/>
    <property type="project" value="InterPro"/>
</dbReference>
<dbReference type="SUPFAM" id="SSF53335">
    <property type="entry name" value="S-adenosyl-L-methionine-dependent methyltransferases"/>
    <property type="match status" value="1"/>
</dbReference>
<dbReference type="InterPro" id="IPR029063">
    <property type="entry name" value="SAM-dependent_MTases_sf"/>
</dbReference>
<dbReference type="PANTHER" id="PTHR22807">
    <property type="entry name" value="NOP2 YEAST -RELATED NOL1/NOP2/FMU SUN DOMAIN-CONTAINING"/>
    <property type="match status" value="1"/>
</dbReference>
<dbReference type="Proteomes" id="UP000297225">
    <property type="component" value="Unassembled WGS sequence"/>
</dbReference>
<dbReference type="Gene3D" id="3.30.70.1170">
    <property type="entry name" value="Sun protein, domain 3"/>
    <property type="match status" value="1"/>
</dbReference>
<dbReference type="GO" id="GO:0001510">
    <property type="term" value="P:RNA methylation"/>
    <property type="evidence" value="ECO:0007669"/>
    <property type="project" value="InterPro"/>
</dbReference>
<sequence>MLQLPERFRERFAQQFGVDELTLLEEALGKPHSPSIRTHSDKGFTPKLRAVPWCALGGYVDSEVTFGADPLWHAGAYYVQEPGSMMVAQYIEQLRLAPQRAIDLCAAPGGKTSLLRNYIPNDCILLANEIESARSRILLENLTRWGLDETIVTSATPRQLKVSGITADLILVDAPCSGEGMFRKEPSAVSEWSESNVALCVSRQEEILDEAWAMLEEGGVLIYSTCTYNREENEGQLEYLQSKYSAELLKLEVCPSWGVWEREEGVYHFMPHRTESEGLTIFAVRKIESTVPMSGDFKVSSSTKVPTELAHVFDPENLYQHNGLWYALSREGQALLSLLKRTKILAGGVPLGEEKGKGLVPHQAWANSHNLSALIPYSHYELSKEVALQYLKREVLNIESDRGIQLVTYEGIPLGFAKQVGNRANNLYPKEMMIRNSRLTPEDIPHWN</sequence>
<evidence type="ECO:0000259" key="7">
    <source>
        <dbReference type="PROSITE" id="PS51686"/>
    </source>
</evidence>
<keyword evidence="9" id="KW-1185">Reference proteome</keyword>
<keyword evidence="4 6" id="KW-0949">S-adenosyl-L-methionine</keyword>
<comment type="caution">
    <text evidence="6">Lacks conserved residue(s) required for the propagation of feature annotation.</text>
</comment>
<dbReference type="Gene3D" id="2.30.130.60">
    <property type="match status" value="1"/>
</dbReference>
<evidence type="ECO:0000256" key="5">
    <source>
        <dbReference type="ARBA" id="ARBA00022884"/>
    </source>
</evidence>
<feature type="binding site" evidence="6">
    <location>
        <position position="129"/>
    </location>
    <ligand>
        <name>S-adenosyl-L-methionine</name>
        <dbReference type="ChEBI" id="CHEBI:59789"/>
    </ligand>
</feature>
<dbReference type="InterPro" id="IPR001678">
    <property type="entry name" value="MeTrfase_RsmB-F_NOP2_dom"/>
</dbReference>
<dbReference type="RefSeq" id="WP_134849579.1">
    <property type="nucleotide sequence ID" value="NZ_CP197400.1"/>
</dbReference>
<organism evidence="8 9">
    <name type="scientific">Porphyromonas levii</name>
    <dbReference type="NCBI Taxonomy" id="28114"/>
    <lineage>
        <taxon>Bacteria</taxon>
        <taxon>Pseudomonadati</taxon>
        <taxon>Bacteroidota</taxon>
        <taxon>Bacteroidia</taxon>
        <taxon>Bacteroidales</taxon>
        <taxon>Porphyromonadaceae</taxon>
        <taxon>Porphyromonas</taxon>
    </lineage>
</organism>
<evidence type="ECO:0000313" key="8">
    <source>
        <dbReference type="EMBL" id="TFH96218.1"/>
    </source>
</evidence>
<dbReference type="InterPro" id="IPR023267">
    <property type="entry name" value="RCMT"/>
</dbReference>
<dbReference type="EMBL" id="SPNC01000026">
    <property type="protein sequence ID" value="TFH96218.1"/>
    <property type="molecule type" value="Genomic_DNA"/>
</dbReference>
<feature type="domain" description="SAM-dependent MTase RsmB/NOP-type" evidence="7">
    <location>
        <begin position="1"/>
        <end position="287"/>
    </location>
</feature>
<feature type="active site" description="Nucleophile" evidence="6">
    <location>
        <position position="226"/>
    </location>
</feature>
<evidence type="ECO:0000256" key="1">
    <source>
        <dbReference type="ARBA" id="ARBA00022490"/>
    </source>
</evidence>
<dbReference type="InterPro" id="IPR027391">
    <property type="entry name" value="Nol1_Nop2_Fmu_2"/>
</dbReference>
<keyword evidence="5 6" id="KW-0694">RNA-binding</keyword>
<dbReference type="PROSITE" id="PS51686">
    <property type="entry name" value="SAM_MT_RSMB_NOP"/>
    <property type="match status" value="1"/>
</dbReference>